<dbReference type="Proteomes" id="UP000307756">
    <property type="component" value="Unassembled WGS sequence"/>
</dbReference>
<reference evidence="3 4" key="1">
    <citation type="journal article" date="2011" name="J. Microbiol.">
        <title>Bacillus kyonggiensis sp. nov., isolated from soil of a lettuce field.</title>
        <authorList>
            <person name="Dong K."/>
            <person name="Lee S."/>
        </authorList>
    </citation>
    <scope>NUCLEOTIDE SEQUENCE [LARGE SCALE GENOMIC DNA]</scope>
    <source>
        <strain evidence="3 4">NB22</strain>
    </source>
</reference>
<evidence type="ECO:0000256" key="1">
    <source>
        <dbReference type="ARBA" id="ARBA00022679"/>
    </source>
</evidence>
<evidence type="ECO:0000259" key="2">
    <source>
        <dbReference type="PROSITE" id="PS51186"/>
    </source>
</evidence>
<dbReference type="InterPro" id="IPR000182">
    <property type="entry name" value="GNAT_dom"/>
</dbReference>
<evidence type="ECO:0000313" key="3">
    <source>
        <dbReference type="EMBL" id="TKC18787.1"/>
    </source>
</evidence>
<dbReference type="GO" id="GO:0008080">
    <property type="term" value="F:N-acetyltransferase activity"/>
    <property type="evidence" value="ECO:0007669"/>
    <property type="project" value="InterPro"/>
</dbReference>
<comment type="caution">
    <text evidence="3">The sequence shown here is derived from an EMBL/GenBank/DDBJ whole genome shotgun (WGS) entry which is preliminary data.</text>
</comment>
<dbReference type="PANTHER" id="PTHR13947:SF37">
    <property type="entry name" value="LD18367P"/>
    <property type="match status" value="1"/>
</dbReference>
<dbReference type="PROSITE" id="PS51186">
    <property type="entry name" value="GNAT"/>
    <property type="match status" value="1"/>
</dbReference>
<dbReference type="Pfam" id="PF00583">
    <property type="entry name" value="Acetyltransf_1"/>
    <property type="match status" value="1"/>
</dbReference>
<dbReference type="InterPro" id="IPR016181">
    <property type="entry name" value="Acyl_CoA_acyltransferase"/>
</dbReference>
<dbReference type="RefSeq" id="WP_136829480.1">
    <property type="nucleotide sequence ID" value="NZ_SWBM01000001.1"/>
</dbReference>
<dbReference type="CDD" id="cd04301">
    <property type="entry name" value="NAT_SF"/>
    <property type="match status" value="1"/>
</dbReference>
<sequence length="150" mass="16986">MEIRKLTHQDKVPMDLLLLADPSEELVRKYLNVGETFIAEIEEMVVGVYVFVSSEKGSAELMNIAVREEFQRRGLGKQLILDAIKRIKQAGYTRIEIGTGNSSIGQLALYQKCGFRITGIDSDFFLRNYPEVIIENGIQCVDMIRLSVDL</sequence>
<organism evidence="3 4">
    <name type="scientific">Robertmurraya kyonggiensis</name>
    <dbReference type="NCBI Taxonomy" id="1037680"/>
    <lineage>
        <taxon>Bacteria</taxon>
        <taxon>Bacillati</taxon>
        <taxon>Bacillota</taxon>
        <taxon>Bacilli</taxon>
        <taxon>Bacillales</taxon>
        <taxon>Bacillaceae</taxon>
        <taxon>Robertmurraya</taxon>
    </lineage>
</organism>
<accession>A0A4U1DB12</accession>
<keyword evidence="4" id="KW-1185">Reference proteome</keyword>
<dbReference type="EMBL" id="SWBM01000001">
    <property type="protein sequence ID" value="TKC18787.1"/>
    <property type="molecule type" value="Genomic_DNA"/>
</dbReference>
<protein>
    <submittedName>
        <fullName evidence="3">GNAT family N-acetyltransferase</fullName>
    </submittedName>
</protein>
<evidence type="ECO:0000313" key="4">
    <source>
        <dbReference type="Proteomes" id="UP000307756"/>
    </source>
</evidence>
<proteinExistence type="predicted"/>
<dbReference type="SUPFAM" id="SSF55729">
    <property type="entry name" value="Acyl-CoA N-acyltransferases (Nat)"/>
    <property type="match status" value="1"/>
</dbReference>
<dbReference type="AlphaFoldDB" id="A0A4U1DB12"/>
<keyword evidence="1 3" id="KW-0808">Transferase</keyword>
<name>A0A4U1DB12_9BACI</name>
<dbReference type="PANTHER" id="PTHR13947">
    <property type="entry name" value="GNAT FAMILY N-ACETYLTRANSFERASE"/>
    <property type="match status" value="1"/>
</dbReference>
<dbReference type="InterPro" id="IPR050769">
    <property type="entry name" value="NAT_camello-type"/>
</dbReference>
<dbReference type="Gene3D" id="3.40.630.30">
    <property type="match status" value="1"/>
</dbReference>
<dbReference type="OrthoDB" id="162775at2"/>
<feature type="domain" description="N-acetyltransferase" evidence="2">
    <location>
        <begin position="1"/>
        <end position="150"/>
    </location>
</feature>
<gene>
    <name evidence="3" type="ORF">FA727_04310</name>
</gene>